<evidence type="ECO:0000313" key="2">
    <source>
        <dbReference type="EMBL" id="CCG44000.1"/>
    </source>
</evidence>
<proteinExistence type="predicted"/>
<dbReference type="STRING" id="866895.HBHAL_1633"/>
<keyword evidence="1" id="KW-0812">Transmembrane</keyword>
<dbReference type="EMBL" id="HE717023">
    <property type="protein sequence ID" value="CCG44000.1"/>
    <property type="molecule type" value="Genomic_DNA"/>
</dbReference>
<feature type="transmembrane region" description="Helical" evidence="1">
    <location>
        <begin position="20"/>
        <end position="48"/>
    </location>
</feature>
<dbReference type="Proteomes" id="UP000007397">
    <property type="component" value="Chromosome"/>
</dbReference>
<dbReference type="HOGENOM" id="CLU_182781_0_0_9"/>
<keyword evidence="3" id="KW-1185">Reference proteome</keyword>
<sequence>MNMKFLTDYSMLSAISNLQSTGASILTAMQLLGIISAAIAFGIGAYHLIWGGVRGRQSSIVWFIGGAIGLVILMGATAIAQYIDSQVVF</sequence>
<dbReference type="PATRIC" id="fig|866895.3.peg.629"/>
<name>I0JIN2_HALH3</name>
<gene>
    <name evidence="2" type="ordered locus">HBHAL_1633</name>
</gene>
<feature type="transmembrane region" description="Helical" evidence="1">
    <location>
        <begin position="60"/>
        <end position="83"/>
    </location>
</feature>
<organism evidence="2 3">
    <name type="scientific">Halobacillus halophilus (strain ATCC 35676 / DSM 2266 / JCM 20832 / KCTC 3685 / LMG 17431 / NBRC 102448 / NCIMB 2269)</name>
    <name type="common">Sporosarcina halophila</name>
    <dbReference type="NCBI Taxonomy" id="866895"/>
    <lineage>
        <taxon>Bacteria</taxon>
        <taxon>Bacillati</taxon>
        <taxon>Bacillota</taxon>
        <taxon>Bacilli</taxon>
        <taxon>Bacillales</taxon>
        <taxon>Bacillaceae</taxon>
        <taxon>Halobacillus</taxon>
    </lineage>
</organism>
<protein>
    <submittedName>
        <fullName evidence="2">Uncharacterized protein</fullName>
    </submittedName>
</protein>
<accession>I0JIN2</accession>
<dbReference type="KEGG" id="hhd:HBHAL_1633"/>
<dbReference type="eggNOG" id="ENOG503315N">
    <property type="taxonomic scope" value="Bacteria"/>
</dbReference>
<evidence type="ECO:0000256" key="1">
    <source>
        <dbReference type="SAM" id="Phobius"/>
    </source>
</evidence>
<reference evidence="2 3" key="1">
    <citation type="journal article" date="2013" name="Environ. Microbiol.">
        <title>Chloride and organic osmolytes: a hybrid strategy to cope with elevated salinities by the moderately halophilic, chloride-dependent bacterium Halobacillus halophilus.</title>
        <authorList>
            <person name="Saum S.H."/>
            <person name="Pfeiffer F."/>
            <person name="Palm P."/>
            <person name="Rampp M."/>
            <person name="Schuster S.C."/>
            <person name="Muller V."/>
            <person name="Oesterhelt D."/>
        </authorList>
    </citation>
    <scope>NUCLEOTIDE SEQUENCE [LARGE SCALE GENOMIC DNA]</scope>
    <source>
        <strain evidence="3">ATCC 35676 / DSM 2266 / JCM 20832 / KCTC 3685 / LMG 17431 / NBRC 102448 / NCIMB 2269</strain>
    </source>
</reference>
<keyword evidence="1" id="KW-0472">Membrane</keyword>
<keyword evidence="1" id="KW-1133">Transmembrane helix</keyword>
<dbReference type="AlphaFoldDB" id="I0JIN2"/>
<evidence type="ECO:0000313" key="3">
    <source>
        <dbReference type="Proteomes" id="UP000007397"/>
    </source>
</evidence>